<reference evidence="5 6" key="1">
    <citation type="submission" date="2011-03" db="EMBL/GenBank/DDBJ databases">
        <title>The complete genome of Archaeoglobus veneficus SNP6.</title>
        <authorList>
            <consortium name="US DOE Joint Genome Institute (JGI-PGF)"/>
            <person name="Lucas S."/>
            <person name="Copeland A."/>
            <person name="Lapidus A."/>
            <person name="Bruce D."/>
            <person name="Goodwin L."/>
            <person name="Pitluck S."/>
            <person name="Kyrpides N."/>
            <person name="Mavromatis K."/>
            <person name="Pagani I."/>
            <person name="Ivanova N."/>
            <person name="Mikhailova N."/>
            <person name="Lu M."/>
            <person name="Detter J.C."/>
            <person name="Tapia R."/>
            <person name="Han C."/>
            <person name="Land M."/>
            <person name="Hauser L."/>
            <person name="Markowitz V."/>
            <person name="Cheng J.-F."/>
            <person name="Hugenholtz P."/>
            <person name="Woyke T."/>
            <person name="Wu D."/>
            <person name="Spring S."/>
            <person name="Brambilla E."/>
            <person name="Klenk H.-P."/>
            <person name="Eisen J.A."/>
        </authorList>
    </citation>
    <scope>NUCLEOTIDE SEQUENCE [LARGE SCALE GENOMIC DNA]</scope>
    <source>
        <strain>SNP6</strain>
    </source>
</reference>
<dbReference type="PANTHER" id="PTHR42788:SF13">
    <property type="entry name" value="ALIPHATIC SULFONATES IMPORT ATP-BINDING PROTEIN SSUB"/>
    <property type="match status" value="1"/>
</dbReference>
<dbReference type="GO" id="GO:0016887">
    <property type="term" value="F:ATP hydrolysis activity"/>
    <property type="evidence" value="ECO:0007669"/>
    <property type="project" value="InterPro"/>
</dbReference>
<dbReference type="SUPFAM" id="SSF52540">
    <property type="entry name" value="P-loop containing nucleoside triphosphate hydrolases"/>
    <property type="match status" value="1"/>
</dbReference>
<dbReference type="EC" id="3.6.3.36" evidence="5"/>
<dbReference type="SMART" id="SM00382">
    <property type="entry name" value="AAA"/>
    <property type="match status" value="1"/>
</dbReference>
<dbReference type="Proteomes" id="UP000008136">
    <property type="component" value="Chromosome"/>
</dbReference>
<dbReference type="InterPro" id="IPR003593">
    <property type="entry name" value="AAA+_ATPase"/>
</dbReference>
<dbReference type="GO" id="GO:0005524">
    <property type="term" value="F:ATP binding"/>
    <property type="evidence" value="ECO:0007669"/>
    <property type="project" value="UniProtKB-KW"/>
</dbReference>
<dbReference type="PROSITE" id="PS50893">
    <property type="entry name" value="ABC_TRANSPORTER_2"/>
    <property type="match status" value="1"/>
</dbReference>
<sequence>MAPVIEARKLGMVYPDGTRAIEGVSFSVEEGESCAIIGPSGCGKTTLLFIFSGLLRPTEGIALIEGKEVVAPPKNAALILQNYGLFPWKTVIENAALGLEIRGVKARDARKAVKPILRELGLEGFENHYPKQLSGGMQQRVAFARALAIKPRIMLMDEPFSSLDALSREKLQNFLLELWMKERMTMLLVTHSIEEAVFLGKRIVVLSHRPGRVVKVIENPMAGSVEFRNRGEFFEKCREVRRSVGAT</sequence>
<keyword evidence="6" id="KW-1185">Reference proteome</keyword>
<evidence type="ECO:0000256" key="3">
    <source>
        <dbReference type="ARBA" id="ARBA00022840"/>
    </source>
</evidence>
<keyword evidence="2" id="KW-0547">Nucleotide-binding</keyword>
<organism evidence="5 6">
    <name type="scientific">Archaeoglobus veneficus (strain DSM 11195 / SNP6)</name>
    <dbReference type="NCBI Taxonomy" id="693661"/>
    <lineage>
        <taxon>Archaea</taxon>
        <taxon>Methanobacteriati</taxon>
        <taxon>Methanobacteriota</taxon>
        <taxon>Archaeoglobi</taxon>
        <taxon>Archaeoglobales</taxon>
        <taxon>Archaeoglobaceae</taxon>
        <taxon>Archaeoglobus</taxon>
    </lineage>
</organism>
<dbReference type="InterPro" id="IPR050166">
    <property type="entry name" value="ABC_transporter_ATP-bind"/>
</dbReference>
<dbReference type="EMBL" id="CP002588">
    <property type="protein sequence ID" value="AEA46609.1"/>
    <property type="molecule type" value="Genomic_DNA"/>
</dbReference>
<dbReference type="Gene3D" id="3.40.50.300">
    <property type="entry name" value="P-loop containing nucleotide triphosphate hydrolases"/>
    <property type="match status" value="1"/>
</dbReference>
<dbReference type="OrthoDB" id="10909at2157"/>
<dbReference type="InterPro" id="IPR003439">
    <property type="entry name" value="ABC_transporter-like_ATP-bd"/>
</dbReference>
<dbReference type="GeneID" id="10393684"/>
<keyword evidence="3" id="KW-0067">ATP-binding</keyword>
<proteinExistence type="predicted"/>
<keyword evidence="5" id="KW-0378">Hydrolase</keyword>
<dbReference type="KEGG" id="ave:Arcve_0588"/>
<dbReference type="STRING" id="693661.Arcve_0588"/>
<protein>
    <submittedName>
        <fullName evidence="5">Taurine-transporting ATPase</fullName>
        <ecNumber evidence="5">3.6.3.36</ecNumber>
    </submittedName>
</protein>
<feature type="domain" description="ABC transporter" evidence="4">
    <location>
        <begin position="5"/>
        <end position="233"/>
    </location>
</feature>
<dbReference type="eggNOG" id="arCOG00193">
    <property type="taxonomic scope" value="Archaea"/>
</dbReference>
<evidence type="ECO:0000313" key="5">
    <source>
        <dbReference type="EMBL" id="AEA46609.1"/>
    </source>
</evidence>
<gene>
    <name evidence="5" type="ordered locus">Arcve_0588</name>
</gene>
<dbReference type="Pfam" id="PF00005">
    <property type="entry name" value="ABC_tran"/>
    <property type="match status" value="1"/>
</dbReference>
<dbReference type="CDD" id="cd03293">
    <property type="entry name" value="ABC_NrtD_SsuB_transporters"/>
    <property type="match status" value="1"/>
</dbReference>
<keyword evidence="1" id="KW-0813">Transport</keyword>
<dbReference type="HOGENOM" id="CLU_000604_1_22_2"/>
<dbReference type="PANTHER" id="PTHR42788">
    <property type="entry name" value="TAURINE IMPORT ATP-BINDING PROTEIN-RELATED"/>
    <property type="match status" value="1"/>
</dbReference>
<dbReference type="InterPro" id="IPR027417">
    <property type="entry name" value="P-loop_NTPase"/>
</dbReference>
<evidence type="ECO:0000256" key="1">
    <source>
        <dbReference type="ARBA" id="ARBA00022448"/>
    </source>
</evidence>
<name>F2KQP7_ARCVS</name>
<dbReference type="RefSeq" id="WP_013683283.1">
    <property type="nucleotide sequence ID" value="NC_015320.1"/>
</dbReference>
<evidence type="ECO:0000313" key="6">
    <source>
        <dbReference type="Proteomes" id="UP000008136"/>
    </source>
</evidence>
<accession>F2KQP7</accession>
<dbReference type="AlphaFoldDB" id="F2KQP7"/>
<evidence type="ECO:0000259" key="4">
    <source>
        <dbReference type="PROSITE" id="PS50893"/>
    </source>
</evidence>
<evidence type="ECO:0000256" key="2">
    <source>
        <dbReference type="ARBA" id="ARBA00022741"/>
    </source>
</evidence>
<dbReference type="PROSITE" id="PS00211">
    <property type="entry name" value="ABC_TRANSPORTER_1"/>
    <property type="match status" value="1"/>
</dbReference>
<dbReference type="InterPro" id="IPR017871">
    <property type="entry name" value="ABC_transporter-like_CS"/>
</dbReference>